<comment type="caution">
    <text evidence="1">The sequence shown here is derived from an EMBL/GenBank/DDBJ whole genome shotgun (WGS) entry which is preliminary data.</text>
</comment>
<dbReference type="Proteomes" id="UP000254939">
    <property type="component" value="Unassembled WGS sequence"/>
</dbReference>
<gene>
    <name evidence="1" type="ORF">B5K06_01400</name>
</gene>
<accession>A0A370KWH1</accession>
<dbReference type="EMBL" id="NAAC01000002">
    <property type="protein sequence ID" value="RDJ16233.1"/>
    <property type="molecule type" value="Genomic_DNA"/>
</dbReference>
<sequence>MRPIRVLDYDPAWPALFDAARRELLALAADSILTIEHIGSTAVPGLAAKPKIDLDAVLEDEAALAAVATLLPSAGFRAHGDPHGDGRWPFTREHDGYGLRLYLCAPDNPAHRDRILFRDHLRRHPQRAAEYQALKRRLAAKADGDWDIYTGGKSDFVAETLRLAALEAERFPCG</sequence>
<dbReference type="InterPro" id="IPR007344">
    <property type="entry name" value="GrpB/CoaE"/>
</dbReference>
<evidence type="ECO:0000313" key="2">
    <source>
        <dbReference type="Proteomes" id="UP000254939"/>
    </source>
</evidence>
<organism evidence="1 2">
    <name type="scientific">Rhizobium grahamii</name>
    <dbReference type="NCBI Taxonomy" id="1120045"/>
    <lineage>
        <taxon>Bacteria</taxon>
        <taxon>Pseudomonadati</taxon>
        <taxon>Pseudomonadota</taxon>
        <taxon>Alphaproteobacteria</taxon>
        <taxon>Hyphomicrobiales</taxon>
        <taxon>Rhizobiaceae</taxon>
        <taxon>Rhizobium/Agrobacterium group</taxon>
        <taxon>Rhizobium</taxon>
    </lineage>
</organism>
<dbReference type="InterPro" id="IPR043519">
    <property type="entry name" value="NT_sf"/>
</dbReference>
<dbReference type="OrthoDB" id="9799092at2"/>
<dbReference type="Pfam" id="PF04229">
    <property type="entry name" value="GrpB"/>
    <property type="match status" value="1"/>
</dbReference>
<proteinExistence type="predicted"/>
<dbReference type="SUPFAM" id="SSF81301">
    <property type="entry name" value="Nucleotidyltransferase"/>
    <property type="match status" value="1"/>
</dbReference>
<name>A0A370KWH1_9HYPH</name>
<dbReference type="PANTHER" id="PTHR34822">
    <property type="entry name" value="GRPB DOMAIN PROTEIN (AFU_ORTHOLOGUE AFUA_1G01530)"/>
    <property type="match status" value="1"/>
</dbReference>
<dbReference type="PANTHER" id="PTHR34822:SF1">
    <property type="entry name" value="GRPB FAMILY PROTEIN"/>
    <property type="match status" value="1"/>
</dbReference>
<evidence type="ECO:0008006" key="3">
    <source>
        <dbReference type="Google" id="ProtNLM"/>
    </source>
</evidence>
<dbReference type="AlphaFoldDB" id="A0A370KWH1"/>
<evidence type="ECO:0000313" key="1">
    <source>
        <dbReference type="EMBL" id="RDJ16233.1"/>
    </source>
</evidence>
<reference evidence="1 2" key="1">
    <citation type="submission" date="2017-03" db="EMBL/GenBank/DDBJ databases">
        <title>Genome analysis of Rhizobial strains effectives or ineffectives for nitrogen fixation isolated from bean seeds.</title>
        <authorList>
            <person name="Peralta H."/>
            <person name="Aguilar-Vera A."/>
            <person name="Mora Y."/>
            <person name="Vargas-Lagunas C."/>
            <person name="Girard L."/>
            <person name="Mora J."/>
        </authorList>
    </citation>
    <scope>NUCLEOTIDE SEQUENCE [LARGE SCALE GENOMIC DNA]</scope>
    <source>
        <strain evidence="1 2">CCGM3</strain>
    </source>
</reference>
<dbReference type="Gene3D" id="3.30.460.10">
    <property type="entry name" value="Beta Polymerase, domain 2"/>
    <property type="match status" value="1"/>
</dbReference>
<dbReference type="RefSeq" id="WP_114710795.1">
    <property type="nucleotide sequence ID" value="NZ_KZ857258.1"/>
</dbReference>
<protein>
    <recommendedName>
        <fullName evidence="3">GrpB family protein</fullName>
    </recommendedName>
</protein>